<dbReference type="CDD" id="cd06268">
    <property type="entry name" value="PBP1_ABC_transporter_LIVBP-like"/>
    <property type="match status" value="1"/>
</dbReference>
<keyword evidence="3" id="KW-0813">Transport</keyword>
<dbReference type="RefSeq" id="WP_174556542.1">
    <property type="nucleotide sequence ID" value="NZ_LT629750.1"/>
</dbReference>
<proteinExistence type="inferred from homology"/>
<dbReference type="AlphaFoldDB" id="A0A1H1UMI7"/>
<organism evidence="5 6">
    <name type="scientific">Bradyrhizobium canariense</name>
    <dbReference type="NCBI Taxonomy" id="255045"/>
    <lineage>
        <taxon>Bacteria</taxon>
        <taxon>Pseudomonadati</taxon>
        <taxon>Pseudomonadota</taxon>
        <taxon>Alphaproteobacteria</taxon>
        <taxon>Hyphomicrobiales</taxon>
        <taxon>Nitrobacteraceae</taxon>
        <taxon>Bradyrhizobium</taxon>
    </lineage>
</organism>
<dbReference type="NCBIfam" id="TIGR03863">
    <property type="entry name" value="PQQ_ABC_bind"/>
    <property type="match status" value="1"/>
</dbReference>
<dbReference type="Pfam" id="PF13458">
    <property type="entry name" value="Peripla_BP_6"/>
    <property type="match status" value="1"/>
</dbReference>
<keyword evidence="2" id="KW-0732">Signal</keyword>
<evidence type="ECO:0000313" key="5">
    <source>
        <dbReference type="EMBL" id="SDS73722.1"/>
    </source>
</evidence>
<dbReference type="GO" id="GO:0006865">
    <property type="term" value="P:amino acid transport"/>
    <property type="evidence" value="ECO:0007669"/>
    <property type="project" value="UniProtKB-KW"/>
</dbReference>
<evidence type="ECO:0000256" key="1">
    <source>
        <dbReference type="ARBA" id="ARBA00010062"/>
    </source>
</evidence>
<reference evidence="6" key="1">
    <citation type="submission" date="2016-10" db="EMBL/GenBank/DDBJ databases">
        <authorList>
            <person name="Varghese N."/>
            <person name="Submissions S."/>
        </authorList>
    </citation>
    <scope>NUCLEOTIDE SEQUENCE [LARGE SCALE GENOMIC DNA]</scope>
    <source>
        <strain evidence="6">GAS369</strain>
    </source>
</reference>
<dbReference type="InterPro" id="IPR051010">
    <property type="entry name" value="BCAA_transport"/>
</dbReference>
<evidence type="ECO:0000256" key="3">
    <source>
        <dbReference type="ARBA" id="ARBA00022970"/>
    </source>
</evidence>
<keyword evidence="6" id="KW-1185">Reference proteome</keyword>
<dbReference type="InterPro" id="IPR028082">
    <property type="entry name" value="Peripla_BP_I"/>
</dbReference>
<dbReference type="PANTHER" id="PTHR30483:SF6">
    <property type="entry name" value="PERIPLASMIC BINDING PROTEIN OF ABC TRANSPORTER FOR NATURAL AMINO ACIDS"/>
    <property type="match status" value="1"/>
</dbReference>
<dbReference type="SUPFAM" id="SSF53822">
    <property type="entry name" value="Periplasmic binding protein-like I"/>
    <property type="match status" value="1"/>
</dbReference>
<name>A0A1H1UMI7_9BRAD</name>
<keyword evidence="3" id="KW-0029">Amino-acid transport</keyword>
<protein>
    <submittedName>
        <fullName evidence="5">Amino acid/amide ABC transporter substrate-binding protein, HAAT family</fullName>
    </submittedName>
</protein>
<dbReference type="Proteomes" id="UP000243904">
    <property type="component" value="Chromosome I"/>
</dbReference>
<dbReference type="InterPro" id="IPR028081">
    <property type="entry name" value="Leu-bd"/>
</dbReference>
<evidence type="ECO:0000256" key="2">
    <source>
        <dbReference type="ARBA" id="ARBA00022729"/>
    </source>
</evidence>
<evidence type="ECO:0000313" key="6">
    <source>
        <dbReference type="Proteomes" id="UP000243904"/>
    </source>
</evidence>
<comment type="similarity">
    <text evidence="1">Belongs to the leucine-binding protein family.</text>
</comment>
<feature type="domain" description="Leucine-binding protein" evidence="4">
    <location>
        <begin position="49"/>
        <end position="339"/>
    </location>
</feature>
<accession>A0A1H1UMI7</accession>
<dbReference type="InterPro" id="IPR022478">
    <property type="entry name" value="ABC_transptr_sub-bd_PQQ"/>
</dbReference>
<evidence type="ECO:0000259" key="4">
    <source>
        <dbReference type="Pfam" id="PF13458"/>
    </source>
</evidence>
<dbReference type="Gene3D" id="3.40.50.2300">
    <property type="match status" value="2"/>
</dbReference>
<dbReference type="PANTHER" id="PTHR30483">
    <property type="entry name" value="LEUCINE-SPECIFIC-BINDING PROTEIN"/>
    <property type="match status" value="1"/>
</dbReference>
<gene>
    <name evidence="5" type="ORF">SAMN05444158_3022</name>
</gene>
<sequence length="394" mass="43285">MLRLLIGVFALIALSGTGLSDQPLEIKIGYIHQAPSRIRISLIDVPAANDGLAGAQLAIDDDNATGRFLNQRYTLLEKLVGENDDPVAAMNSLADQGASFIVTSLDADRLLKTADAGKARGETFINAFALDERLREQDCRANVIHVAPTRSMLADGLAQYLVWKKWRKWMLIVGSHEKDGLFADALRHAATRFGAKIVDERVFKDNGGARRTDSGVAEIQQQMPVVTQGASDHDVLVAADESEVFAGYLPYRTWDPRPVAGSAGLVPTTWDAAFDQWGAVQLQNRFTKTFQRSMTAHDMQVWTAVRMIGEAAARSSSGEPGKMLAYMKSPEFSVAAFKGQKLTLRDWNLQLRQPILLFDGRNTVSVSPQDGFLHQVSTLDTLGLDRPETKCTLK</sequence>
<dbReference type="EMBL" id="LT629750">
    <property type="protein sequence ID" value="SDS73722.1"/>
    <property type="molecule type" value="Genomic_DNA"/>
</dbReference>